<dbReference type="InterPro" id="IPR008920">
    <property type="entry name" value="TF_FadR/GntR_C"/>
</dbReference>
<dbReference type="Pfam" id="PF07729">
    <property type="entry name" value="FCD"/>
    <property type="match status" value="1"/>
</dbReference>
<evidence type="ECO:0000313" key="5">
    <source>
        <dbReference type="EMBL" id="WLS78348.1"/>
    </source>
</evidence>
<dbReference type="InterPro" id="IPR011711">
    <property type="entry name" value="GntR_C"/>
</dbReference>
<protein>
    <submittedName>
        <fullName evidence="5">GntR family transcriptional regulator</fullName>
    </submittedName>
</protein>
<dbReference type="KEGG" id="epi:Q3V30_18085"/>
<evidence type="ECO:0000256" key="2">
    <source>
        <dbReference type="ARBA" id="ARBA00023125"/>
    </source>
</evidence>
<keyword evidence="1" id="KW-0805">Transcription regulation</keyword>
<dbReference type="GO" id="GO:0003677">
    <property type="term" value="F:DNA binding"/>
    <property type="evidence" value="ECO:0007669"/>
    <property type="project" value="UniProtKB-KW"/>
</dbReference>
<proteinExistence type="predicted"/>
<evidence type="ECO:0000256" key="3">
    <source>
        <dbReference type="ARBA" id="ARBA00023163"/>
    </source>
</evidence>
<dbReference type="Proteomes" id="UP001228139">
    <property type="component" value="Chromosome"/>
</dbReference>
<keyword evidence="6" id="KW-1185">Reference proteome</keyword>
<name>A0AA50HKI4_9GAMM</name>
<dbReference type="PANTHER" id="PTHR43537">
    <property type="entry name" value="TRANSCRIPTIONAL REGULATOR, GNTR FAMILY"/>
    <property type="match status" value="1"/>
</dbReference>
<evidence type="ECO:0000256" key="1">
    <source>
        <dbReference type="ARBA" id="ARBA00023015"/>
    </source>
</evidence>
<feature type="domain" description="HTH gntR-type" evidence="4">
    <location>
        <begin position="14"/>
        <end position="81"/>
    </location>
</feature>
<dbReference type="SUPFAM" id="SSF46785">
    <property type="entry name" value="Winged helix' DNA-binding domain"/>
    <property type="match status" value="1"/>
</dbReference>
<keyword evidence="2" id="KW-0238">DNA-binding</keyword>
<accession>A0AA50HKI4</accession>
<dbReference type="SMART" id="SM00345">
    <property type="entry name" value="HTH_GNTR"/>
    <property type="match status" value="1"/>
</dbReference>
<dbReference type="Pfam" id="PF00392">
    <property type="entry name" value="GntR"/>
    <property type="match status" value="1"/>
</dbReference>
<dbReference type="SMART" id="SM00895">
    <property type="entry name" value="FCD"/>
    <property type="match status" value="1"/>
</dbReference>
<reference evidence="5 6" key="1">
    <citation type="submission" date="2023-07" db="EMBL/GenBank/DDBJ databases">
        <title>Pathogenic bacteria of pear tree diseases.</title>
        <authorList>
            <person name="Zhang Z."/>
            <person name="He L."/>
            <person name="Huang R."/>
        </authorList>
    </citation>
    <scope>NUCLEOTIDE SEQUENCE [LARGE SCALE GENOMIC DNA]</scope>
    <source>
        <strain evidence="5 6">DE2</strain>
    </source>
</reference>
<dbReference type="PRINTS" id="PR00035">
    <property type="entry name" value="HTHGNTR"/>
</dbReference>
<dbReference type="CDD" id="cd07377">
    <property type="entry name" value="WHTH_GntR"/>
    <property type="match status" value="1"/>
</dbReference>
<dbReference type="Gene3D" id="1.10.10.10">
    <property type="entry name" value="Winged helix-like DNA-binding domain superfamily/Winged helix DNA-binding domain"/>
    <property type="match status" value="1"/>
</dbReference>
<dbReference type="InterPro" id="IPR000524">
    <property type="entry name" value="Tscrpt_reg_HTH_GntR"/>
</dbReference>
<gene>
    <name evidence="5" type="ORF">Q3V30_18085</name>
</gene>
<dbReference type="InterPro" id="IPR036388">
    <property type="entry name" value="WH-like_DNA-bd_sf"/>
</dbReference>
<dbReference type="PROSITE" id="PS50949">
    <property type="entry name" value="HTH_GNTR"/>
    <property type="match status" value="1"/>
</dbReference>
<keyword evidence="3" id="KW-0804">Transcription</keyword>
<dbReference type="InterPro" id="IPR036390">
    <property type="entry name" value="WH_DNA-bd_sf"/>
</dbReference>
<dbReference type="PANTHER" id="PTHR43537:SF45">
    <property type="entry name" value="GNTR FAMILY REGULATORY PROTEIN"/>
    <property type="match status" value="1"/>
</dbReference>
<evidence type="ECO:0000313" key="6">
    <source>
        <dbReference type="Proteomes" id="UP001228139"/>
    </source>
</evidence>
<dbReference type="Gene3D" id="1.20.120.530">
    <property type="entry name" value="GntR ligand-binding domain-like"/>
    <property type="match status" value="1"/>
</dbReference>
<dbReference type="SUPFAM" id="SSF48008">
    <property type="entry name" value="GntR ligand-binding domain-like"/>
    <property type="match status" value="1"/>
</dbReference>
<dbReference type="AlphaFoldDB" id="A0AA50HKI4"/>
<dbReference type="RefSeq" id="WP_306208124.1">
    <property type="nucleotide sequence ID" value="NZ_CP132353.1"/>
</dbReference>
<sequence>MQELHARRGRARPEALAGKVYQTIKNDIFDFRLMPGDRFSESEMAERMDVSRTPVRQALFWLEREGYVEVYFRSGWQVRQFDFEYFEELYDLRIVLECEAVRRLCSMPPGRASELLSDLQLFWAEAPRLEDGKAVSLQDEAFHMALVAAAGNSEMARIHAELTEKIRIIRRLDFTREERIDATYNEHARILLAVLHQHAEEAQRILTDHISVSKAEVRKITLHRLQQARLQPDSPT</sequence>
<organism evidence="5 6">
    <name type="scientific">Erwinia pyri</name>
    <dbReference type="NCBI Taxonomy" id="3062598"/>
    <lineage>
        <taxon>Bacteria</taxon>
        <taxon>Pseudomonadati</taxon>
        <taxon>Pseudomonadota</taxon>
        <taxon>Gammaproteobacteria</taxon>
        <taxon>Enterobacterales</taxon>
        <taxon>Erwiniaceae</taxon>
        <taxon>Erwinia</taxon>
    </lineage>
</organism>
<evidence type="ECO:0000259" key="4">
    <source>
        <dbReference type="PROSITE" id="PS50949"/>
    </source>
</evidence>
<dbReference type="EMBL" id="CP132353">
    <property type="protein sequence ID" value="WLS78348.1"/>
    <property type="molecule type" value="Genomic_DNA"/>
</dbReference>
<dbReference type="GO" id="GO:0003700">
    <property type="term" value="F:DNA-binding transcription factor activity"/>
    <property type="evidence" value="ECO:0007669"/>
    <property type="project" value="InterPro"/>
</dbReference>